<dbReference type="CDD" id="cd08023">
    <property type="entry name" value="GH16_laminarinase_like"/>
    <property type="match status" value="1"/>
</dbReference>
<evidence type="ECO:0000256" key="2">
    <source>
        <dbReference type="SAM" id="SignalP"/>
    </source>
</evidence>
<keyword evidence="2" id="KW-0732">Signal</keyword>
<feature type="signal peptide" evidence="2">
    <location>
        <begin position="1"/>
        <end position="27"/>
    </location>
</feature>
<dbReference type="InterPro" id="IPR000757">
    <property type="entry name" value="Beta-glucanase-like"/>
</dbReference>
<dbReference type="SUPFAM" id="SSF49899">
    <property type="entry name" value="Concanavalin A-like lectins/glucanases"/>
    <property type="match status" value="1"/>
</dbReference>
<organism evidence="4 5">
    <name type="scientific">Micromonospora coxensis</name>
    <dbReference type="NCBI Taxonomy" id="356852"/>
    <lineage>
        <taxon>Bacteria</taxon>
        <taxon>Bacillati</taxon>
        <taxon>Actinomycetota</taxon>
        <taxon>Actinomycetes</taxon>
        <taxon>Micromonosporales</taxon>
        <taxon>Micromonosporaceae</taxon>
        <taxon>Micromonospora</taxon>
    </lineage>
</organism>
<feature type="domain" description="GH16" evidence="3">
    <location>
        <begin position="24"/>
        <end position="265"/>
    </location>
</feature>
<dbReference type="PANTHER" id="PTHR10963">
    <property type="entry name" value="GLYCOSYL HYDROLASE-RELATED"/>
    <property type="match status" value="1"/>
</dbReference>
<dbReference type="Pfam" id="PF25275">
    <property type="entry name" value="Golvesin_C"/>
    <property type="match status" value="1"/>
</dbReference>
<evidence type="ECO:0000313" key="5">
    <source>
        <dbReference type="Proteomes" id="UP000198215"/>
    </source>
</evidence>
<evidence type="ECO:0000256" key="1">
    <source>
        <dbReference type="ARBA" id="ARBA00006865"/>
    </source>
</evidence>
<dbReference type="AlphaFoldDB" id="A0A1C5K1Q3"/>
<evidence type="ECO:0000313" key="4">
    <source>
        <dbReference type="EMBL" id="SCG76740.1"/>
    </source>
</evidence>
<feature type="chain" id="PRO_5008720150" evidence="2">
    <location>
        <begin position="28"/>
        <end position="396"/>
    </location>
</feature>
<dbReference type="GO" id="GO:0005975">
    <property type="term" value="P:carbohydrate metabolic process"/>
    <property type="evidence" value="ECO:0007669"/>
    <property type="project" value="InterPro"/>
</dbReference>
<reference evidence="5" key="1">
    <citation type="submission" date="2016-06" db="EMBL/GenBank/DDBJ databases">
        <authorList>
            <person name="Varghese N."/>
            <person name="Submissions Spin"/>
        </authorList>
    </citation>
    <scope>NUCLEOTIDE SEQUENCE [LARGE SCALE GENOMIC DNA]</scope>
    <source>
        <strain evidence="5">DSM 45161</strain>
    </source>
</reference>
<dbReference type="Gene3D" id="2.60.120.200">
    <property type="match status" value="1"/>
</dbReference>
<dbReference type="EMBL" id="LT607753">
    <property type="protein sequence ID" value="SCG76740.1"/>
    <property type="molecule type" value="Genomic_DNA"/>
</dbReference>
<proteinExistence type="inferred from homology"/>
<dbReference type="InterPro" id="IPR013320">
    <property type="entry name" value="ConA-like_dom_sf"/>
</dbReference>
<dbReference type="PROSITE" id="PS51762">
    <property type="entry name" value="GH16_2"/>
    <property type="match status" value="1"/>
</dbReference>
<dbReference type="InterPro" id="IPR033803">
    <property type="entry name" value="CBD-like_Golvesin-Xly"/>
</dbReference>
<dbReference type="Proteomes" id="UP000198215">
    <property type="component" value="Chromosome I"/>
</dbReference>
<keyword evidence="4" id="KW-0378">Hydrolase</keyword>
<protein>
    <submittedName>
        <fullName evidence="4">Glycosyl hydrolases family 16</fullName>
    </submittedName>
</protein>
<dbReference type="InterPro" id="IPR050546">
    <property type="entry name" value="Glycosyl_Hydrlase_16"/>
</dbReference>
<name>A0A1C5K1Q3_9ACTN</name>
<dbReference type="PANTHER" id="PTHR10963:SF55">
    <property type="entry name" value="GLYCOSIDE HYDROLASE FAMILY 16 PROTEIN"/>
    <property type="match status" value="1"/>
</dbReference>
<comment type="similarity">
    <text evidence="1">Belongs to the glycosyl hydrolase 16 family.</text>
</comment>
<accession>A0A1C5K1Q3</accession>
<gene>
    <name evidence="4" type="ORF">GA0070614_5997</name>
</gene>
<sequence>MRYPHHRRLLAGAVLLGTGLGALTAVATPPAPVMANPPSSAYTLVFSDEFNGTAVDTTKWHYRTDVKANSAQRPENVSVAGGYLNVHHRKESYAGKSYTAGGVVSKTTFRYGYYESRLRVTDGAGWHGAFWLQAGDGSTTYPAEQRTEIDIFENDSVNPTGTTQNVHLWAGSGVKAAPSKNGWYGPAGFDVRQWHTYGVDWSETSVKFYVDGQLTRTTSYLPSENTHDYVAMWLTSIGYGALPDDSKLPSSTQFDWVRYWLKDAYVDNDGPAAYGYTESGSWLNSTLSGWTVDSTTRYAGCSVAGATATWRPNLRAAGTYEVFYHNIVQSNGDPAARLTVVHSSGTTPTTVNGRSGSTGWVSLGQYHFGAGTAGYARLTGSGGGCARADAVKFVRR</sequence>
<evidence type="ECO:0000259" key="3">
    <source>
        <dbReference type="PROSITE" id="PS51762"/>
    </source>
</evidence>
<dbReference type="Pfam" id="PF00722">
    <property type="entry name" value="Glyco_hydro_16"/>
    <property type="match status" value="1"/>
</dbReference>
<keyword evidence="5" id="KW-1185">Reference proteome</keyword>
<dbReference type="GO" id="GO:0004553">
    <property type="term" value="F:hydrolase activity, hydrolyzing O-glycosyl compounds"/>
    <property type="evidence" value="ECO:0007669"/>
    <property type="project" value="InterPro"/>
</dbReference>
<dbReference type="RefSeq" id="WP_231933445.1">
    <property type="nucleotide sequence ID" value="NZ_LT607753.1"/>
</dbReference>